<comment type="caution">
    <text evidence="1">The sequence shown here is derived from an EMBL/GenBank/DDBJ whole genome shotgun (WGS) entry which is preliminary data.</text>
</comment>
<evidence type="ECO:0000313" key="1">
    <source>
        <dbReference type="EMBL" id="MRX06400.1"/>
    </source>
</evidence>
<dbReference type="AlphaFoldDB" id="A0A6L5Q9X9"/>
<evidence type="ECO:0008006" key="3">
    <source>
        <dbReference type="Google" id="ProtNLM"/>
    </source>
</evidence>
<organism evidence="1 2">
    <name type="scientific">Duganella alba</name>
    <dbReference type="NCBI Taxonomy" id="2666081"/>
    <lineage>
        <taxon>Bacteria</taxon>
        <taxon>Pseudomonadati</taxon>
        <taxon>Pseudomonadota</taxon>
        <taxon>Betaproteobacteria</taxon>
        <taxon>Burkholderiales</taxon>
        <taxon>Oxalobacteraceae</taxon>
        <taxon>Telluria group</taxon>
        <taxon>Duganella</taxon>
    </lineage>
</organism>
<dbReference type="Proteomes" id="UP000481037">
    <property type="component" value="Unassembled WGS sequence"/>
</dbReference>
<protein>
    <recommendedName>
        <fullName evidence="3">ACT domain-containing protein</fullName>
    </recommendedName>
</protein>
<proteinExistence type="predicted"/>
<sequence length="82" mass="9462">MDTTQKSYRFRIEPDAPIATLEAALQVVRRLDIELRGLRTTATPGGMEVRMHLAAQEEDILTLCRMRLHNLMGVLPIREFRQ</sequence>
<dbReference type="RefSeq" id="WP_154361742.1">
    <property type="nucleotide sequence ID" value="NZ_WKJM01000001.1"/>
</dbReference>
<name>A0A6L5Q9X9_9BURK</name>
<dbReference type="EMBL" id="WKJM01000001">
    <property type="protein sequence ID" value="MRX06400.1"/>
    <property type="molecule type" value="Genomic_DNA"/>
</dbReference>
<keyword evidence="2" id="KW-1185">Reference proteome</keyword>
<evidence type="ECO:0000313" key="2">
    <source>
        <dbReference type="Proteomes" id="UP000481037"/>
    </source>
</evidence>
<reference evidence="1 2" key="1">
    <citation type="submission" date="2019-11" db="EMBL/GenBank/DDBJ databases">
        <title>Novel species isolated from a subtropical stream in China.</title>
        <authorList>
            <person name="Lu H."/>
        </authorList>
    </citation>
    <scope>NUCLEOTIDE SEQUENCE [LARGE SCALE GENOMIC DNA]</scope>
    <source>
        <strain evidence="1 2">FT25W</strain>
    </source>
</reference>
<accession>A0A6L5Q9X9</accession>
<gene>
    <name evidence="1" type="ORF">GJ697_00965</name>
</gene>